<accession>A0ABP5PNQ7</accession>
<gene>
    <name evidence="1" type="ORF">GCM10009850_087730</name>
</gene>
<proteinExistence type="predicted"/>
<comment type="caution">
    <text evidence="1">The sequence shown here is derived from an EMBL/GenBank/DDBJ whole genome shotgun (WGS) entry which is preliminary data.</text>
</comment>
<keyword evidence="2" id="KW-1185">Reference proteome</keyword>
<dbReference type="EMBL" id="BAAAQX010000032">
    <property type="protein sequence ID" value="GAA2213311.1"/>
    <property type="molecule type" value="Genomic_DNA"/>
</dbReference>
<evidence type="ECO:0000313" key="1">
    <source>
        <dbReference type="EMBL" id="GAA2213311.1"/>
    </source>
</evidence>
<sequence>MVEGEDGGDLVGGEAVLAEVAAAAAAVEECLVAGAEHAVRVLFVEVGLRVGARFRAGLRDGRRAAARGSSLCVG</sequence>
<reference evidence="2" key="1">
    <citation type="journal article" date="2019" name="Int. J. Syst. Evol. Microbiol.">
        <title>The Global Catalogue of Microorganisms (GCM) 10K type strain sequencing project: providing services to taxonomists for standard genome sequencing and annotation.</title>
        <authorList>
            <consortium name="The Broad Institute Genomics Platform"/>
            <consortium name="The Broad Institute Genome Sequencing Center for Infectious Disease"/>
            <person name="Wu L."/>
            <person name="Ma J."/>
        </authorList>
    </citation>
    <scope>NUCLEOTIDE SEQUENCE [LARGE SCALE GENOMIC DNA]</scope>
    <source>
        <strain evidence="2">JCM 16114</strain>
    </source>
</reference>
<name>A0ABP5PNQ7_9ACTN</name>
<organism evidence="1 2">
    <name type="scientific">Nonomuraea monospora</name>
    <dbReference type="NCBI Taxonomy" id="568818"/>
    <lineage>
        <taxon>Bacteria</taxon>
        <taxon>Bacillati</taxon>
        <taxon>Actinomycetota</taxon>
        <taxon>Actinomycetes</taxon>
        <taxon>Streptosporangiales</taxon>
        <taxon>Streptosporangiaceae</taxon>
        <taxon>Nonomuraea</taxon>
    </lineage>
</organism>
<protein>
    <submittedName>
        <fullName evidence="1">Uncharacterized protein</fullName>
    </submittedName>
</protein>
<evidence type="ECO:0000313" key="2">
    <source>
        <dbReference type="Proteomes" id="UP001499843"/>
    </source>
</evidence>
<dbReference type="Proteomes" id="UP001499843">
    <property type="component" value="Unassembled WGS sequence"/>
</dbReference>